<dbReference type="EMBL" id="HAEA01014264">
    <property type="protein sequence ID" value="SBQ42744.1"/>
    <property type="molecule type" value="Transcribed_RNA"/>
</dbReference>
<dbReference type="AlphaFoldDB" id="A0A1A8ECD0"/>
<evidence type="ECO:0000313" key="2">
    <source>
        <dbReference type="EMBL" id="SBQ42744.1"/>
    </source>
</evidence>
<protein>
    <submittedName>
        <fullName evidence="2">Uncharacterized protein</fullName>
    </submittedName>
</protein>
<feature type="non-terminal residue" evidence="2">
    <location>
        <position position="1"/>
    </location>
</feature>
<name>A0A1A8ECD0_NOTKA</name>
<accession>A0A1A8ECD0</accession>
<reference evidence="2" key="1">
    <citation type="submission" date="2016-05" db="EMBL/GenBank/DDBJ databases">
        <authorList>
            <person name="Lavstsen T."/>
            <person name="Jespersen J.S."/>
        </authorList>
    </citation>
    <scope>NUCLEOTIDE SEQUENCE</scope>
    <source>
        <tissue evidence="2">Brain</tissue>
    </source>
</reference>
<organism evidence="2">
    <name type="scientific">Nothobranchius kadleci</name>
    <name type="common">African annual killifish</name>
    <dbReference type="NCBI Taxonomy" id="1051664"/>
    <lineage>
        <taxon>Eukaryota</taxon>
        <taxon>Metazoa</taxon>
        <taxon>Chordata</taxon>
        <taxon>Craniata</taxon>
        <taxon>Vertebrata</taxon>
        <taxon>Euteleostomi</taxon>
        <taxon>Actinopterygii</taxon>
        <taxon>Neopterygii</taxon>
        <taxon>Teleostei</taxon>
        <taxon>Neoteleostei</taxon>
        <taxon>Acanthomorphata</taxon>
        <taxon>Ovalentaria</taxon>
        <taxon>Atherinomorphae</taxon>
        <taxon>Cyprinodontiformes</taxon>
        <taxon>Nothobranchiidae</taxon>
        <taxon>Nothobranchius</taxon>
    </lineage>
</organism>
<feature type="non-terminal residue" evidence="2">
    <location>
        <position position="73"/>
    </location>
</feature>
<reference evidence="2" key="2">
    <citation type="submission" date="2016-06" db="EMBL/GenBank/DDBJ databases">
        <title>The genome of a short-lived fish provides insights into sex chromosome evolution and the genetic control of aging.</title>
        <authorList>
            <person name="Reichwald K."/>
            <person name="Felder M."/>
            <person name="Petzold A."/>
            <person name="Koch P."/>
            <person name="Groth M."/>
            <person name="Platzer M."/>
        </authorList>
    </citation>
    <scope>NUCLEOTIDE SEQUENCE</scope>
    <source>
        <tissue evidence="2">Brain</tissue>
    </source>
</reference>
<keyword evidence="1" id="KW-1133">Transmembrane helix</keyword>
<keyword evidence="1" id="KW-0472">Membrane</keyword>
<keyword evidence="1" id="KW-0812">Transmembrane</keyword>
<proteinExistence type="predicted"/>
<evidence type="ECO:0000256" key="1">
    <source>
        <dbReference type="SAM" id="Phobius"/>
    </source>
</evidence>
<feature type="transmembrane region" description="Helical" evidence="1">
    <location>
        <begin position="48"/>
        <end position="70"/>
    </location>
</feature>
<gene>
    <name evidence="2" type="primary">Nfu_g_1_025472</name>
</gene>
<sequence>LLQTSKVIYDRRNQALIHLQRNTHMSLWNELLLIIRPSPSLQVFKRRLVFIVWFSMMGFYLNCLCYDLFICLF</sequence>